<evidence type="ECO:0000313" key="18">
    <source>
        <dbReference type="Proteomes" id="UP000003240"/>
    </source>
</evidence>
<evidence type="ECO:0000256" key="6">
    <source>
        <dbReference type="ARBA" id="ARBA00022679"/>
    </source>
</evidence>
<feature type="domain" description="Histidine kinase" evidence="15">
    <location>
        <begin position="224"/>
        <end position="422"/>
    </location>
</feature>
<dbReference type="Gene3D" id="3.30.565.10">
    <property type="entry name" value="Histidine kinase-like ATPase, C-terminal domain"/>
    <property type="match status" value="1"/>
</dbReference>
<name>F7NFG7_9FIRM</name>
<dbReference type="SMART" id="SM00388">
    <property type="entry name" value="HisKA"/>
    <property type="match status" value="1"/>
</dbReference>
<comment type="catalytic activity">
    <reaction evidence="1">
        <text>ATP + protein L-histidine = ADP + protein N-phospho-L-histidine.</text>
        <dbReference type="EC" id="2.7.13.3"/>
    </reaction>
</comment>
<keyword evidence="8" id="KW-0547">Nucleotide-binding</keyword>
<dbReference type="SUPFAM" id="SSF158472">
    <property type="entry name" value="HAMP domain-like"/>
    <property type="match status" value="1"/>
</dbReference>
<keyword evidence="13 14" id="KW-0472">Membrane</keyword>
<evidence type="ECO:0000256" key="10">
    <source>
        <dbReference type="ARBA" id="ARBA00022840"/>
    </source>
</evidence>
<dbReference type="Gene3D" id="1.10.287.130">
    <property type="match status" value="1"/>
</dbReference>
<comment type="subcellular location">
    <subcellularLocation>
        <location evidence="2">Cell membrane</location>
        <topology evidence="2">Multi-pass membrane protein</topology>
    </subcellularLocation>
</comment>
<evidence type="ECO:0000259" key="15">
    <source>
        <dbReference type="PROSITE" id="PS50109"/>
    </source>
</evidence>
<dbReference type="Pfam" id="PF00512">
    <property type="entry name" value="HisKA"/>
    <property type="match status" value="1"/>
</dbReference>
<dbReference type="Proteomes" id="UP000003240">
    <property type="component" value="Unassembled WGS sequence"/>
</dbReference>
<evidence type="ECO:0000313" key="17">
    <source>
        <dbReference type="EMBL" id="EGO65222.1"/>
    </source>
</evidence>
<dbReference type="PANTHER" id="PTHR45528">
    <property type="entry name" value="SENSOR HISTIDINE KINASE CPXA"/>
    <property type="match status" value="1"/>
</dbReference>
<evidence type="ECO:0000256" key="13">
    <source>
        <dbReference type="ARBA" id="ARBA00023136"/>
    </source>
</evidence>
<evidence type="ECO:0000256" key="3">
    <source>
        <dbReference type="ARBA" id="ARBA00012438"/>
    </source>
</evidence>
<keyword evidence="11 14" id="KW-1133">Transmembrane helix</keyword>
<dbReference type="CDD" id="cd06225">
    <property type="entry name" value="HAMP"/>
    <property type="match status" value="1"/>
</dbReference>
<dbReference type="SMART" id="SM00304">
    <property type="entry name" value="HAMP"/>
    <property type="match status" value="1"/>
</dbReference>
<dbReference type="InterPro" id="IPR036890">
    <property type="entry name" value="HATPase_C_sf"/>
</dbReference>
<evidence type="ECO:0000256" key="4">
    <source>
        <dbReference type="ARBA" id="ARBA00022475"/>
    </source>
</evidence>
<sequence>MQLNVKLILCLMISFFVSVLLFLCLQAGAGIWIEKRLRQPQFVKEQLQEEVSRLQAYILEENVSVLDFHKLNKWVASRKITMISMYQNGRLIYDSNASGLGAEPPPGDALYPLHFHDADVMVSITSFLKHRYEDIATYMNLVIFFFVFLLIMLSFVRQKTLYIHRLDHEIKLMQGGNLDFPITVKGNDELGSLARDIDNMRRSLLLQNQRQERLETVNRNFATAISHDVRTPLSALIGYLEIMIQKKNLSDEQRRQYLHTCQEKAWQLKKLTDNMFEYLVTASDDDAAGLNTNIDHSLLEHLIYDGVLLLDFHGFITEFTKPENIHYSISFPIDSLQRIFDNIFSNLIKYADPAKVVSISAFIDHTSLYISFSNTVRAAASQTASTGLGLKTSKSLLAQNGGSLVIAQDEAVYTLTIELPVN</sequence>
<dbReference type="PANTHER" id="PTHR45528:SF1">
    <property type="entry name" value="SENSOR HISTIDINE KINASE CPXA"/>
    <property type="match status" value="1"/>
</dbReference>
<evidence type="ECO:0000256" key="1">
    <source>
        <dbReference type="ARBA" id="ARBA00000085"/>
    </source>
</evidence>
<feature type="domain" description="HAMP" evidence="16">
    <location>
        <begin position="157"/>
        <end position="209"/>
    </location>
</feature>
<dbReference type="GO" id="GO:0005524">
    <property type="term" value="F:ATP binding"/>
    <property type="evidence" value="ECO:0007669"/>
    <property type="project" value="UniProtKB-KW"/>
</dbReference>
<dbReference type="SUPFAM" id="SSF47384">
    <property type="entry name" value="Homodimeric domain of signal transducing histidine kinase"/>
    <property type="match status" value="1"/>
</dbReference>
<dbReference type="EMBL" id="AFGF01000025">
    <property type="protein sequence ID" value="EGO65222.1"/>
    <property type="molecule type" value="Genomic_DNA"/>
</dbReference>
<protein>
    <recommendedName>
        <fullName evidence="3">histidine kinase</fullName>
        <ecNumber evidence="3">2.7.13.3</ecNumber>
    </recommendedName>
</protein>
<keyword evidence="18" id="KW-1185">Reference proteome</keyword>
<keyword evidence="12" id="KW-0902">Two-component regulatory system</keyword>
<dbReference type="InterPro" id="IPR003660">
    <property type="entry name" value="HAMP_dom"/>
</dbReference>
<comment type="caution">
    <text evidence="17">The sequence shown here is derived from an EMBL/GenBank/DDBJ whole genome shotgun (WGS) entry which is preliminary data.</text>
</comment>
<evidence type="ECO:0000256" key="12">
    <source>
        <dbReference type="ARBA" id="ARBA00023012"/>
    </source>
</evidence>
<accession>F7NFG7</accession>
<keyword evidence="4" id="KW-1003">Cell membrane</keyword>
<organism evidence="17 18">
    <name type="scientific">Acetonema longum DSM 6540</name>
    <dbReference type="NCBI Taxonomy" id="1009370"/>
    <lineage>
        <taxon>Bacteria</taxon>
        <taxon>Bacillati</taxon>
        <taxon>Bacillota</taxon>
        <taxon>Negativicutes</taxon>
        <taxon>Acetonemataceae</taxon>
        <taxon>Acetonema</taxon>
    </lineage>
</organism>
<keyword evidence="6" id="KW-0808">Transferase</keyword>
<dbReference type="PROSITE" id="PS50885">
    <property type="entry name" value="HAMP"/>
    <property type="match status" value="1"/>
</dbReference>
<dbReference type="SUPFAM" id="SSF55874">
    <property type="entry name" value="ATPase domain of HSP90 chaperone/DNA topoisomerase II/histidine kinase"/>
    <property type="match status" value="1"/>
</dbReference>
<keyword evidence="10" id="KW-0067">ATP-binding</keyword>
<evidence type="ECO:0000256" key="8">
    <source>
        <dbReference type="ARBA" id="ARBA00022741"/>
    </source>
</evidence>
<dbReference type="eggNOG" id="COG0642">
    <property type="taxonomic scope" value="Bacteria"/>
</dbReference>
<proteinExistence type="predicted"/>
<keyword evidence="5" id="KW-0597">Phosphoprotein</keyword>
<dbReference type="GO" id="GO:0000155">
    <property type="term" value="F:phosphorelay sensor kinase activity"/>
    <property type="evidence" value="ECO:0007669"/>
    <property type="project" value="InterPro"/>
</dbReference>
<feature type="transmembrane region" description="Helical" evidence="14">
    <location>
        <begin position="135"/>
        <end position="156"/>
    </location>
</feature>
<evidence type="ECO:0000256" key="11">
    <source>
        <dbReference type="ARBA" id="ARBA00022989"/>
    </source>
</evidence>
<keyword evidence="7 14" id="KW-0812">Transmembrane</keyword>
<evidence type="ECO:0000256" key="2">
    <source>
        <dbReference type="ARBA" id="ARBA00004651"/>
    </source>
</evidence>
<dbReference type="InterPro" id="IPR005467">
    <property type="entry name" value="His_kinase_dom"/>
</dbReference>
<dbReference type="AlphaFoldDB" id="F7NFG7"/>
<dbReference type="Gene3D" id="6.10.340.10">
    <property type="match status" value="1"/>
</dbReference>
<dbReference type="InterPro" id="IPR036097">
    <property type="entry name" value="HisK_dim/P_sf"/>
</dbReference>
<dbReference type="GO" id="GO:0005886">
    <property type="term" value="C:plasma membrane"/>
    <property type="evidence" value="ECO:0007669"/>
    <property type="project" value="UniProtKB-SubCell"/>
</dbReference>
<evidence type="ECO:0000259" key="16">
    <source>
        <dbReference type="PROSITE" id="PS50885"/>
    </source>
</evidence>
<keyword evidence="9" id="KW-0418">Kinase</keyword>
<dbReference type="EC" id="2.7.13.3" evidence="3"/>
<evidence type="ECO:0000256" key="14">
    <source>
        <dbReference type="SAM" id="Phobius"/>
    </source>
</evidence>
<evidence type="ECO:0000256" key="5">
    <source>
        <dbReference type="ARBA" id="ARBA00022553"/>
    </source>
</evidence>
<evidence type="ECO:0000256" key="7">
    <source>
        <dbReference type="ARBA" id="ARBA00022692"/>
    </source>
</evidence>
<dbReference type="PROSITE" id="PS50109">
    <property type="entry name" value="HIS_KIN"/>
    <property type="match status" value="1"/>
</dbReference>
<dbReference type="OrthoDB" id="335833at2"/>
<reference evidence="17 18" key="1">
    <citation type="journal article" date="2011" name="EMBO J.">
        <title>Structural diversity of bacterial flagellar motors.</title>
        <authorList>
            <person name="Chen S."/>
            <person name="Beeby M."/>
            <person name="Murphy G.E."/>
            <person name="Leadbetter J.R."/>
            <person name="Hendrixson D.R."/>
            <person name="Briegel A."/>
            <person name="Li Z."/>
            <person name="Shi J."/>
            <person name="Tocheva E.I."/>
            <person name="Muller A."/>
            <person name="Dobro M.J."/>
            <person name="Jensen G.J."/>
        </authorList>
    </citation>
    <scope>NUCLEOTIDE SEQUENCE [LARGE SCALE GENOMIC DNA]</scope>
    <source>
        <strain evidence="17 18">DSM 6540</strain>
    </source>
</reference>
<dbReference type="Pfam" id="PF00672">
    <property type="entry name" value="HAMP"/>
    <property type="match status" value="1"/>
</dbReference>
<dbReference type="InterPro" id="IPR003594">
    <property type="entry name" value="HATPase_dom"/>
</dbReference>
<dbReference type="InterPro" id="IPR050398">
    <property type="entry name" value="HssS/ArlS-like"/>
</dbReference>
<dbReference type="STRING" id="1009370.ALO_03971"/>
<dbReference type="CDD" id="cd00082">
    <property type="entry name" value="HisKA"/>
    <property type="match status" value="1"/>
</dbReference>
<gene>
    <name evidence="17" type="ORF">ALO_03971</name>
</gene>
<dbReference type="InterPro" id="IPR003661">
    <property type="entry name" value="HisK_dim/P_dom"/>
</dbReference>
<evidence type="ECO:0000256" key="9">
    <source>
        <dbReference type="ARBA" id="ARBA00022777"/>
    </source>
</evidence>
<dbReference type="SMART" id="SM00387">
    <property type="entry name" value="HATPase_c"/>
    <property type="match status" value="1"/>
</dbReference>